<dbReference type="EMBL" id="LFYR01000915">
    <property type="protein sequence ID" value="KMZ67364.1"/>
    <property type="molecule type" value="Genomic_DNA"/>
</dbReference>
<feature type="domain" description="BRX" evidence="5">
    <location>
        <begin position="310"/>
        <end position="365"/>
    </location>
</feature>
<feature type="domain" description="BRX" evidence="5">
    <location>
        <begin position="150"/>
        <end position="205"/>
    </location>
</feature>
<proteinExistence type="inferred from homology"/>
<gene>
    <name evidence="6" type="ORF">ZOSMA_26G01140</name>
</gene>
<dbReference type="InterPro" id="IPR027988">
    <property type="entry name" value="BRX_N"/>
</dbReference>
<organism evidence="6 7">
    <name type="scientific">Zostera marina</name>
    <name type="common">Eelgrass</name>
    <dbReference type="NCBI Taxonomy" id="29655"/>
    <lineage>
        <taxon>Eukaryota</taxon>
        <taxon>Viridiplantae</taxon>
        <taxon>Streptophyta</taxon>
        <taxon>Embryophyta</taxon>
        <taxon>Tracheophyta</taxon>
        <taxon>Spermatophyta</taxon>
        <taxon>Magnoliopsida</taxon>
        <taxon>Liliopsida</taxon>
        <taxon>Zosteraceae</taxon>
        <taxon>Zostera</taxon>
    </lineage>
</organism>
<evidence type="ECO:0000256" key="1">
    <source>
        <dbReference type="ARBA" id="ARBA00004123"/>
    </source>
</evidence>
<comment type="similarity">
    <text evidence="2">Belongs to the BRX family.</text>
</comment>
<feature type="region of interest" description="Disordered" evidence="4">
    <location>
        <begin position="213"/>
        <end position="244"/>
    </location>
</feature>
<comment type="subcellular location">
    <subcellularLocation>
        <location evidence="1">Nucleus</location>
    </subcellularLocation>
</comment>
<dbReference type="PANTHER" id="PTHR46058">
    <property type="entry name" value="PROTEIN BREVIS RADIX-LIKE 1"/>
    <property type="match status" value="1"/>
</dbReference>
<dbReference type="InterPro" id="IPR013591">
    <property type="entry name" value="Brevis_radix_dom"/>
</dbReference>
<dbReference type="OrthoDB" id="10250282at2759"/>
<comment type="caution">
    <text evidence="6">The sequence shown here is derived from an EMBL/GenBank/DDBJ whole genome shotgun (WGS) entry which is preliminary data.</text>
</comment>
<reference evidence="7" key="1">
    <citation type="journal article" date="2016" name="Nature">
        <title>The genome of the seagrass Zostera marina reveals angiosperm adaptation to the sea.</title>
        <authorList>
            <person name="Olsen J.L."/>
            <person name="Rouze P."/>
            <person name="Verhelst B."/>
            <person name="Lin Y.-C."/>
            <person name="Bayer T."/>
            <person name="Collen J."/>
            <person name="Dattolo E."/>
            <person name="De Paoli E."/>
            <person name="Dittami S."/>
            <person name="Maumus F."/>
            <person name="Michel G."/>
            <person name="Kersting A."/>
            <person name="Lauritano C."/>
            <person name="Lohaus R."/>
            <person name="Toepel M."/>
            <person name="Tonon T."/>
            <person name="Vanneste K."/>
            <person name="Amirebrahimi M."/>
            <person name="Brakel J."/>
            <person name="Bostroem C."/>
            <person name="Chovatia M."/>
            <person name="Grimwood J."/>
            <person name="Jenkins J.W."/>
            <person name="Jueterbock A."/>
            <person name="Mraz A."/>
            <person name="Stam W.T."/>
            <person name="Tice H."/>
            <person name="Bornberg-Bauer E."/>
            <person name="Green P.J."/>
            <person name="Pearson G.A."/>
            <person name="Procaccini G."/>
            <person name="Duarte C.M."/>
            <person name="Schmutz J."/>
            <person name="Reusch T.B.H."/>
            <person name="Van de Peer Y."/>
        </authorList>
    </citation>
    <scope>NUCLEOTIDE SEQUENCE [LARGE SCALE GENOMIC DNA]</scope>
    <source>
        <strain evidence="7">cv. Finnish</strain>
    </source>
</reference>
<dbReference type="Pfam" id="PF13713">
    <property type="entry name" value="BRX_N"/>
    <property type="match status" value="1"/>
</dbReference>
<dbReference type="AlphaFoldDB" id="A0A0K9PEG5"/>
<dbReference type="InterPro" id="IPR044532">
    <property type="entry name" value="BRX-like"/>
</dbReference>
<dbReference type="PROSITE" id="PS51514">
    <property type="entry name" value="BRX"/>
    <property type="match status" value="2"/>
</dbReference>
<evidence type="ECO:0000259" key="5">
    <source>
        <dbReference type="PROSITE" id="PS51514"/>
    </source>
</evidence>
<protein>
    <submittedName>
        <fullName evidence="6">Protein BREVIS RADIX</fullName>
    </submittedName>
</protein>
<accession>A0A0K9PEG5</accession>
<evidence type="ECO:0000313" key="6">
    <source>
        <dbReference type="EMBL" id="KMZ67364.1"/>
    </source>
</evidence>
<dbReference type="GO" id="GO:0005634">
    <property type="term" value="C:nucleus"/>
    <property type="evidence" value="ECO:0007669"/>
    <property type="project" value="UniProtKB-SubCell"/>
</dbReference>
<evidence type="ECO:0000256" key="2">
    <source>
        <dbReference type="ARBA" id="ARBA00009057"/>
    </source>
</evidence>
<evidence type="ECO:0000256" key="4">
    <source>
        <dbReference type="SAM" id="MobiDB-lite"/>
    </source>
</evidence>
<keyword evidence="7" id="KW-1185">Reference proteome</keyword>
<feature type="compositionally biased region" description="Basic and acidic residues" evidence="4">
    <location>
        <begin position="234"/>
        <end position="243"/>
    </location>
</feature>
<evidence type="ECO:0000256" key="3">
    <source>
        <dbReference type="ARBA" id="ARBA00023242"/>
    </source>
</evidence>
<evidence type="ECO:0000313" key="7">
    <source>
        <dbReference type="Proteomes" id="UP000036987"/>
    </source>
</evidence>
<dbReference type="Proteomes" id="UP000036987">
    <property type="component" value="Unassembled WGS sequence"/>
</dbReference>
<name>A0A0K9PEG5_ZOSMR</name>
<keyword evidence="3" id="KW-0539">Nucleus</keyword>
<dbReference type="PANTHER" id="PTHR46058:SF26">
    <property type="entry name" value="PROTEIN BREVIS RADIX-LIKE 1"/>
    <property type="match status" value="1"/>
</dbReference>
<dbReference type="Pfam" id="PF08381">
    <property type="entry name" value="BRX"/>
    <property type="match status" value="2"/>
</dbReference>
<sequence>MLTCIACSKQQRLVDDDGGTGTGNTPTTTSKSAVKSLTTQIKDVVLKLSGVYRQCKVSEGSVPISVATAFSKDDQKFNHHRSNGIMHYDYPLEGSGERGDISSSSSTTAWELSHMLPINGSILSKNLGGQIEAFSPQPIMVDENNEQEAKEWVAQVEPGVHVTFLALFHGGNDLKRIRFDREMFNKWQAQRWWGENYDRIIELYNVQRFNRQADDERDSSYSNSLPVGNEQEDISNKENDNHRPPMATVGKGGKAMFYPAPDPTEHFFPQYNQCQQAWNEARITTSSNRDETASTASVGNVSDNTTNDATEWIEQDEPGVYVTIRQLADGTRDLRRVRFSRQRFGEVKAKKWWEENRDRIHVQYL</sequence>
<dbReference type="OMA" id="RESHQYN"/>